<evidence type="ECO:0000256" key="1">
    <source>
        <dbReference type="ARBA" id="ARBA00004713"/>
    </source>
</evidence>
<dbReference type="GO" id="GO:0043842">
    <property type="term" value="F:Kdo transferase activity"/>
    <property type="evidence" value="ECO:0007669"/>
    <property type="project" value="UniProtKB-EC"/>
</dbReference>
<proteinExistence type="inferred from homology"/>
<evidence type="ECO:0000259" key="10">
    <source>
        <dbReference type="Pfam" id="PF04413"/>
    </source>
</evidence>
<dbReference type="InterPro" id="IPR007507">
    <property type="entry name" value="Glycos_transf_N"/>
</dbReference>
<gene>
    <name evidence="11" type="ORF">DBT_1629</name>
</gene>
<evidence type="ECO:0000256" key="3">
    <source>
        <dbReference type="ARBA" id="ARBA00019077"/>
    </source>
</evidence>
<evidence type="ECO:0000256" key="9">
    <source>
        <dbReference type="RuleBase" id="RU365103"/>
    </source>
</evidence>
<dbReference type="Proteomes" id="UP000093080">
    <property type="component" value="Unassembled WGS sequence"/>
</dbReference>
<dbReference type="GO" id="GO:0009244">
    <property type="term" value="P:lipopolysaccharide core region biosynthetic process"/>
    <property type="evidence" value="ECO:0007669"/>
    <property type="project" value="UniProtKB-UniRule"/>
</dbReference>
<name>A0A1B9F5I9_9BACT</name>
<accession>A0A1B9F5I9</accession>
<keyword evidence="12" id="KW-1185">Reference proteome</keyword>
<dbReference type="Gene3D" id="3.40.50.11720">
    <property type="entry name" value="3-Deoxy-D-manno-octulosonic-acid transferase, N-terminal domain"/>
    <property type="match status" value="1"/>
</dbReference>
<evidence type="ECO:0000256" key="7">
    <source>
        <dbReference type="PIRSR" id="PIRSR639901-1"/>
    </source>
</evidence>
<comment type="function">
    <text evidence="9">Involved in lipopolysaccharide (LPS) biosynthesis. Catalyzes the transfer of 3-deoxy-D-manno-octulosonate (Kdo) residue(s) from CMP-Kdo to lipid IV(A), the tetraacyldisaccharide-1,4'-bisphosphate precursor of lipid A.</text>
</comment>
<evidence type="ECO:0000256" key="5">
    <source>
        <dbReference type="ARBA" id="ARBA00031445"/>
    </source>
</evidence>
<dbReference type="EC" id="2.4.99.12" evidence="2 9"/>
<evidence type="ECO:0000256" key="2">
    <source>
        <dbReference type="ARBA" id="ARBA00012621"/>
    </source>
</evidence>
<comment type="caution">
    <text evidence="11">The sequence shown here is derived from an EMBL/GenBank/DDBJ whole genome shotgun (WGS) entry which is preliminary data.</text>
</comment>
<evidence type="ECO:0000256" key="6">
    <source>
        <dbReference type="ARBA" id="ARBA00049183"/>
    </source>
</evidence>
<keyword evidence="9" id="KW-0472">Membrane</keyword>
<feature type="site" description="Transition state stabilizer" evidence="8">
    <location>
        <position position="116"/>
    </location>
</feature>
<dbReference type="EMBL" id="MAGO01000007">
    <property type="protein sequence ID" value="OCC15143.1"/>
    <property type="molecule type" value="Genomic_DNA"/>
</dbReference>
<dbReference type="InterPro" id="IPR039901">
    <property type="entry name" value="Kdotransferase"/>
</dbReference>
<keyword evidence="4 9" id="KW-0808">Transferase</keyword>
<organism evidence="11 12">
    <name type="scientific">Dissulfuribacter thermophilus</name>
    <dbReference type="NCBI Taxonomy" id="1156395"/>
    <lineage>
        <taxon>Bacteria</taxon>
        <taxon>Pseudomonadati</taxon>
        <taxon>Thermodesulfobacteriota</taxon>
        <taxon>Dissulfuribacteria</taxon>
        <taxon>Dissulfuribacterales</taxon>
        <taxon>Dissulfuribacteraceae</taxon>
        <taxon>Dissulfuribacter</taxon>
    </lineage>
</organism>
<dbReference type="PANTHER" id="PTHR42755">
    <property type="entry name" value="3-DEOXY-MANNO-OCTULOSONATE CYTIDYLYLTRANSFERASE"/>
    <property type="match status" value="1"/>
</dbReference>
<keyword evidence="9" id="KW-1003">Cell membrane</keyword>
<feature type="domain" description="3-deoxy-D-manno-octulosonic-acid transferase N-terminal" evidence="10">
    <location>
        <begin position="16"/>
        <end position="197"/>
    </location>
</feature>
<dbReference type="AlphaFoldDB" id="A0A1B9F5I9"/>
<keyword evidence="9" id="KW-0448">Lipopolysaccharide biosynthesis</keyword>
<evidence type="ECO:0000256" key="4">
    <source>
        <dbReference type="ARBA" id="ARBA00022679"/>
    </source>
</evidence>
<comment type="subcellular location">
    <subcellularLocation>
        <location evidence="9">Cell membrane</location>
    </subcellularLocation>
</comment>
<feature type="site" description="Transition state stabilizer" evidence="8">
    <location>
        <position position="194"/>
    </location>
</feature>
<dbReference type="UniPathway" id="UPA00958"/>
<dbReference type="GO" id="GO:0009245">
    <property type="term" value="P:lipid A biosynthetic process"/>
    <property type="evidence" value="ECO:0007669"/>
    <property type="project" value="TreeGrafter"/>
</dbReference>
<protein>
    <recommendedName>
        <fullName evidence="3 9">3-deoxy-D-manno-octulosonic acid transferase</fullName>
        <shortName evidence="9">Kdo transferase</shortName>
        <ecNumber evidence="2 9">2.4.99.12</ecNumber>
    </recommendedName>
    <alternativeName>
        <fullName evidence="5 9">Lipid IV(A) 3-deoxy-D-manno-octulosonic acid transferase</fullName>
    </alternativeName>
</protein>
<evidence type="ECO:0000256" key="8">
    <source>
        <dbReference type="PIRSR" id="PIRSR639901-2"/>
    </source>
</evidence>
<dbReference type="SUPFAM" id="SSF53756">
    <property type="entry name" value="UDP-Glycosyltransferase/glycogen phosphorylase"/>
    <property type="match status" value="1"/>
</dbReference>
<dbReference type="STRING" id="1156395.DBT_1629"/>
<dbReference type="GO" id="GO:0005886">
    <property type="term" value="C:plasma membrane"/>
    <property type="evidence" value="ECO:0007669"/>
    <property type="project" value="UniProtKB-SubCell"/>
</dbReference>
<dbReference type="Gene3D" id="3.40.50.2000">
    <property type="entry name" value="Glycogen Phosphorylase B"/>
    <property type="match status" value="1"/>
</dbReference>
<reference evidence="11 12" key="1">
    <citation type="submission" date="2016-06" db="EMBL/GenBank/DDBJ databases">
        <title>Respiratory ammonification of nitrate coupled to the oxidation of elemental sulfur in deep-sea autotrophic thermophilic bacteria.</title>
        <authorList>
            <person name="Slobodkina G.B."/>
            <person name="Mardanov A.V."/>
            <person name="Ravin N.V."/>
            <person name="Frolova A.A."/>
            <person name="Viryasiv M.B."/>
            <person name="Chernyh N.A."/>
            <person name="Bonch-Osmolovskaya E.A."/>
            <person name="Slobodkin A.I."/>
        </authorList>
    </citation>
    <scope>NUCLEOTIDE SEQUENCE [LARGE SCALE GENOMIC DNA]</scope>
    <source>
        <strain evidence="11 12">S69</strain>
    </source>
</reference>
<evidence type="ECO:0000313" key="12">
    <source>
        <dbReference type="Proteomes" id="UP000093080"/>
    </source>
</evidence>
<evidence type="ECO:0000313" key="11">
    <source>
        <dbReference type="EMBL" id="OCC15143.1"/>
    </source>
</evidence>
<feature type="active site" description="Proton acceptor" evidence="7">
    <location>
        <position position="45"/>
    </location>
</feature>
<dbReference type="InterPro" id="IPR038107">
    <property type="entry name" value="Glycos_transf_N_sf"/>
</dbReference>
<comment type="pathway">
    <text evidence="1 9">Bacterial outer membrane biogenesis; LPS core biosynthesis.</text>
</comment>
<dbReference type="Pfam" id="PF04413">
    <property type="entry name" value="Glycos_transf_N"/>
    <property type="match status" value="1"/>
</dbReference>
<sequence length="422" mass="46981">MALRISSNKYRDITLKRLGILKKDELKIKKKGRPIFWVHALSYGEVKAAFPLLKRIKEQWKESVLIGSSSTPTGMLELCKMGDSILDLTIPMPFDFTPCFLRHISWLKPDCFLLVETDVWPNFLWQLKRRGTQLVLVNGSISERASSRLSMMPWVSRFIYGPFAKIGMQSEKDRDRLISTGIDASDVVAVGNMKFDIDIPDMDNVSKSMVKELGLRDDGLVVVLGSSHPGEEEAVLPSIMALRQLSDQRPIEVFVVPRDPGRAAEIKALFESQGVRCSLRTQLAASNQASVASPNHSFRCIIVDTLGELLKIYSISHVAIMGGTFVPVGGHNILEPASFGLPVIVGPYVESIEEICEGLERAGGLFRISGKEGLKPILLSLLQDPSKRNSVGKAAKRFVERNKGVIDRYIYMIEEILRNGVQ</sequence>
<comment type="similarity">
    <text evidence="9">Belongs to the glycosyltransferase group 1 family.</text>
</comment>
<comment type="catalytic activity">
    <reaction evidence="6 9">
        <text>lipid IVA (E. coli) + CMP-3-deoxy-beta-D-manno-octulosonate = alpha-Kdo-(2-&gt;6)-lipid IVA (E. coli) + CMP + H(+)</text>
        <dbReference type="Rhea" id="RHEA:28066"/>
        <dbReference type="ChEBI" id="CHEBI:15378"/>
        <dbReference type="ChEBI" id="CHEBI:58603"/>
        <dbReference type="ChEBI" id="CHEBI:60364"/>
        <dbReference type="ChEBI" id="CHEBI:60377"/>
        <dbReference type="ChEBI" id="CHEBI:85987"/>
        <dbReference type="EC" id="2.4.99.12"/>
    </reaction>
</comment>
<dbReference type="PANTHER" id="PTHR42755:SF1">
    <property type="entry name" value="3-DEOXY-D-MANNO-OCTULOSONIC ACID TRANSFERASE, MITOCHONDRIAL-RELATED"/>
    <property type="match status" value="1"/>
</dbReference>